<proteinExistence type="predicted"/>
<gene>
    <name evidence="8" type="ORF">C6P46_006232</name>
</gene>
<dbReference type="PANTHER" id="PTHR31274">
    <property type="entry name" value="PROTEIN ECM3"/>
    <property type="match status" value="1"/>
</dbReference>
<dbReference type="GO" id="GO:0016020">
    <property type="term" value="C:membrane"/>
    <property type="evidence" value="ECO:0007669"/>
    <property type="project" value="UniProtKB-SubCell"/>
</dbReference>
<keyword evidence="4 6" id="KW-0472">Membrane</keyword>
<keyword evidence="2 6" id="KW-0812">Transmembrane</keyword>
<dbReference type="EMBL" id="PUHQ01000076">
    <property type="protein sequence ID" value="KAG0657765.1"/>
    <property type="molecule type" value="Genomic_DNA"/>
</dbReference>
<feature type="region of interest" description="Disordered" evidence="5">
    <location>
        <begin position="734"/>
        <end position="792"/>
    </location>
</feature>
<evidence type="ECO:0000259" key="7">
    <source>
        <dbReference type="PROSITE" id="PS50097"/>
    </source>
</evidence>
<protein>
    <recommendedName>
        <fullName evidence="7">BTB domain-containing protein</fullName>
    </recommendedName>
</protein>
<dbReference type="OrthoDB" id="435607at2759"/>
<feature type="transmembrane region" description="Helical" evidence="6">
    <location>
        <begin position="145"/>
        <end position="163"/>
    </location>
</feature>
<feature type="transmembrane region" description="Helical" evidence="6">
    <location>
        <begin position="414"/>
        <end position="440"/>
    </location>
</feature>
<dbReference type="SMART" id="SM00225">
    <property type="entry name" value="BTB"/>
    <property type="match status" value="1"/>
</dbReference>
<feature type="region of interest" description="Disordered" evidence="5">
    <location>
        <begin position="615"/>
        <end position="684"/>
    </location>
</feature>
<evidence type="ECO:0000256" key="5">
    <source>
        <dbReference type="SAM" id="MobiDB-lite"/>
    </source>
</evidence>
<feature type="domain" description="BTB" evidence="7">
    <location>
        <begin position="699"/>
        <end position="737"/>
    </location>
</feature>
<evidence type="ECO:0000256" key="4">
    <source>
        <dbReference type="ARBA" id="ARBA00023136"/>
    </source>
</evidence>
<evidence type="ECO:0000256" key="3">
    <source>
        <dbReference type="ARBA" id="ARBA00022989"/>
    </source>
</evidence>
<dbReference type="Pfam" id="PF03547">
    <property type="entry name" value="Mem_trans"/>
    <property type="match status" value="1"/>
</dbReference>
<dbReference type="InterPro" id="IPR000210">
    <property type="entry name" value="BTB/POZ_dom"/>
</dbReference>
<sequence length="1124" mass="121453">MSTTIPATNALIWISFKPLLKLAIPAAIGCCLTRAGLFPVPASRGASQLILNCMLPALLFSKIVPSITPENAKAIGPIFLVGSVYMLISMLLGVLVRMVFPTPRNFRWGLIAAATWSNWGDVPTSIAQTVCGSAPFSGPQDANLAVAYVAIFILIFYITLFPLRGLHFIERDYSHPARLLSDEEEVERTQRSRLHSLRAAQNRVGKVLRRRRRPDCGQGGGPSAAETLAEKVGEIPPTEGSNHLVRAASLRVPPAATFAPLHRQTTSRSIDAASVREIAGAAHAASPAETTGQYSGASGLQHRRPSQGRRAERDVRMQERLRTIVGSPPGSVIDDEDITEVGTQSGADDLKENRAELERDSRASRIEKKDEHDEQDDKKDMYEDGAVLSESADEDDERRPVVVRILLGVKDFGLSLLTPPTISLVLALVCALVKPLKALFTTVPDYGWHPTAPDGEPPLSILLDTATFLGNASVPLGLLVLGSTLGRMRIPRPVSRLPISSICALAIAKCVILPIIGFVFVRALATHTSIVSEDNHVLQYVMLIFASVPTATTQVALTVIFAPEDGESNADVLAAYLIVQRSSVDFGYVEVDSRGEIGLEAKAVTCQRLTTRRLVPEQLSGARSGTVDMQAPQSHPPSNLLQPSRPTIATHSSESTTFGPQGFAAGTSTPHAPSSPPQDPSRPLTRVLPLFSKFAPLRGTVRIKVEDAVFYCHREVLALASPFFQGVLAGGWAETQQPQPSCENEASFRTTSPVCVQGEGGTSSPDSEAPDLYRGGPEASPSAATSHAQATGDTRSFTTAFTASSIVEDPNEDDDPLDATFVECRLRIHEESAASFQDLLCHIYPRLECAIHWSNVEDLCRMGLKFDIPTLTSACLAFLLPSAAGRPALCMKIAEASRSSGLGKEFGIPELYKEASRYLLDNGGSGGWTTEELAILDPITLLRLERKRSWFLERLLKLGQIQMLRDYTCHPACDDHARCARLVDEKWRSAFSSAFRFGTPQPSIIYRSLRSLEPSLSSPALHLPYTACQTHAKLVVADLFDRTFGLGIQPARNWSSLAMNGATSSTNTGSGSWAALRSGAGDTVSTQKANSARYFLYIEMRDDPIAAAGAVAERGRENSRSLAA</sequence>
<comment type="subcellular location">
    <subcellularLocation>
        <location evidence="1">Membrane</location>
        <topology evidence="1">Multi-pass membrane protein</topology>
    </subcellularLocation>
</comment>
<dbReference type="Gene3D" id="3.30.710.10">
    <property type="entry name" value="Potassium Channel Kv1.1, Chain A"/>
    <property type="match status" value="1"/>
</dbReference>
<feature type="region of interest" description="Disordered" evidence="5">
    <location>
        <begin position="281"/>
        <end position="382"/>
    </location>
</feature>
<comment type="caution">
    <text evidence="8">The sequence shown here is derived from an EMBL/GenBank/DDBJ whole genome shotgun (WGS) entry which is preliminary data.</text>
</comment>
<evidence type="ECO:0000256" key="2">
    <source>
        <dbReference type="ARBA" id="ARBA00022692"/>
    </source>
</evidence>
<feature type="transmembrane region" description="Helical" evidence="6">
    <location>
        <begin position="460"/>
        <end position="481"/>
    </location>
</feature>
<feature type="compositionally biased region" description="Polar residues" evidence="5">
    <location>
        <begin position="288"/>
        <end position="298"/>
    </location>
</feature>
<keyword evidence="9" id="KW-1185">Reference proteome</keyword>
<evidence type="ECO:0000256" key="1">
    <source>
        <dbReference type="ARBA" id="ARBA00004141"/>
    </source>
</evidence>
<organism evidence="8 9">
    <name type="scientific">Rhodotorula mucilaginosa</name>
    <name type="common">Yeast</name>
    <name type="synonym">Rhodotorula rubra</name>
    <dbReference type="NCBI Taxonomy" id="5537"/>
    <lineage>
        <taxon>Eukaryota</taxon>
        <taxon>Fungi</taxon>
        <taxon>Dikarya</taxon>
        <taxon>Basidiomycota</taxon>
        <taxon>Pucciniomycotina</taxon>
        <taxon>Microbotryomycetes</taxon>
        <taxon>Sporidiobolales</taxon>
        <taxon>Sporidiobolaceae</taxon>
        <taxon>Rhodotorula</taxon>
    </lineage>
</organism>
<dbReference type="AlphaFoldDB" id="A0A9P7B3K2"/>
<feature type="compositionally biased region" description="Basic and acidic residues" evidence="5">
    <location>
        <begin position="309"/>
        <end position="322"/>
    </location>
</feature>
<evidence type="ECO:0000313" key="8">
    <source>
        <dbReference type="EMBL" id="KAG0657765.1"/>
    </source>
</evidence>
<dbReference type="CDD" id="cd18186">
    <property type="entry name" value="BTB_POZ_ZBTB_KLHL-like"/>
    <property type="match status" value="1"/>
</dbReference>
<dbReference type="Proteomes" id="UP000777482">
    <property type="component" value="Unassembled WGS sequence"/>
</dbReference>
<accession>A0A9P7B3K2</accession>
<feature type="compositionally biased region" description="Polar residues" evidence="5">
    <location>
        <begin position="782"/>
        <end position="792"/>
    </location>
</feature>
<feature type="compositionally biased region" description="Polar residues" evidence="5">
    <location>
        <begin position="734"/>
        <end position="754"/>
    </location>
</feature>
<dbReference type="InterPro" id="IPR040254">
    <property type="entry name" value="Ecm3-like"/>
</dbReference>
<dbReference type="PROSITE" id="PS50097">
    <property type="entry name" value="BTB"/>
    <property type="match status" value="1"/>
</dbReference>
<feature type="transmembrane region" description="Helical" evidence="6">
    <location>
        <begin position="502"/>
        <end position="525"/>
    </location>
</feature>
<evidence type="ECO:0000256" key="6">
    <source>
        <dbReference type="SAM" id="Phobius"/>
    </source>
</evidence>
<feature type="transmembrane region" description="Helical" evidence="6">
    <location>
        <begin position="77"/>
        <end position="100"/>
    </location>
</feature>
<dbReference type="InterPro" id="IPR004776">
    <property type="entry name" value="Mem_transp_PIN-like"/>
</dbReference>
<dbReference type="PANTHER" id="PTHR31274:SF1">
    <property type="entry name" value="AGL149CP"/>
    <property type="match status" value="1"/>
</dbReference>
<name>A0A9P7B3K2_RHOMI</name>
<dbReference type="SUPFAM" id="SSF54695">
    <property type="entry name" value="POZ domain"/>
    <property type="match status" value="1"/>
</dbReference>
<evidence type="ECO:0000313" key="9">
    <source>
        <dbReference type="Proteomes" id="UP000777482"/>
    </source>
</evidence>
<feature type="compositionally biased region" description="Polar residues" evidence="5">
    <location>
        <begin position="631"/>
        <end position="659"/>
    </location>
</feature>
<keyword evidence="3 6" id="KW-1133">Transmembrane helix</keyword>
<dbReference type="InterPro" id="IPR011333">
    <property type="entry name" value="SKP1/BTB/POZ_sf"/>
</dbReference>
<reference evidence="8 9" key="1">
    <citation type="submission" date="2020-11" db="EMBL/GenBank/DDBJ databases">
        <title>Kefir isolates.</title>
        <authorList>
            <person name="Marcisauskas S."/>
            <person name="Kim Y."/>
            <person name="Blasche S."/>
        </authorList>
    </citation>
    <scope>NUCLEOTIDE SEQUENCE [LARGE SCALE GENOMIC DNA]</scope>
    <source>
        <strain evidence="8 9">KR</strain>
    </source>
</reference>
<dbReference type="GO" id="GO:0055085">
    <property type="term" value="P:transmembrane transport"/>
    <property type="evidence" value="ECO:0007669"/>
    <property type="project" value="InterPro"/>
</dbReference>
<feature type="compositionally biased region" description="Basic and acidic residues" evidence="5">
    <location>
        <begin position="348"/>
        <end position="382"/>
    </location>
</feature>